<sequence>MLIVLFRSKDIHGAGSSYSDIHDQEVLDFLALKGEGRLECQQTSIIEFTRPDSTHFGTFPG</sequence>
<reference evidence="1" key="2">
    <citation type="submission" date="2019-05" db="EMBL/GenBank/DDBJ databases">
        <authorList>
            <person name="Li J.-F."/>
            <person name="Liu Z.-L."/>
            <person name="Yang Q."/>
        </authorList>
    </citation>
    <scope>NUCLEOTIDE SEQUENCE</scope>
</reference>
<proteinExistence type="predicted"/>
<dbReference type="EMBL" id="MK886513">
    <property type="protein sequence ID" value="QJS35521.1"/>
    <property type="molecule type" value="Genomic_DNA"/>
</dbReference>
<keyword evidence="1" id="KW-0934">Plastid</keyword>
<gene>
    <name evidence="1" type="primary">ycf15</name>
</gene>
<keyword evidence="1" id="KW-0150">Chloroplast</keyword>
<evidence type="ECO:0000313" key="1">
    <source>
        <dbReference type="EMBL" id="QJS35521.1"/>
    </source>
</evidence>
<accession>A0A6M4RJC0</accession>
<reference evidence="1" key="1">
    <citation type="journal article" date="2019" name="Mitochondrial DNA Part B Resour">
        <title>The complete chloroplast genome sequence of Liparis japonica (Orchidaceae).</title>
        <authorList>
            <person name="Li J."/>
            <person name="Yang Q."/>
            <person name="Liu Z.-L."/>
        </authorList>
    </citation>
    <scope>NUCLEOTIDE SEQUENCE</scope>
</reference>
<organism evidence="1">
    <name type="scientific">Liparis japonica</name>
    <dbReference type="NCBI Taxonomy" id="327328"/>
    <lineage>
        <taxon>Eukaryota</taxon>
        <taxon>Viridiplantae</taxon>
        <taxon>Streptophyta</taxon>
        <taxon>Embryophyta</taxon>
        <taxon>Tracheophyta</taxon>
        <taxon>Spermatophyta</taxon>
        <taxon>Magnoliopsida</taxon>
        <taxon>Liliopsida</taxon>
        <taxon>Asparagales</taxon>
        <taxon>Orchidaceae</taxon>
        <taxon>Epidendroideae</taxon>
        <taxon>Malaxideae</taxon>
        <taxon>Malaxidinae</taxon>
        <taxon>Liparis</taxon>
    </lineage>
</organism>
<geneLocation type="chloroplast" evidence="1"/>
<dbReference type="EMBL" id="MK886513">
    <property type="protein sequence ID" value="QJS35520.1"/>
    <property type="molecule type" value="Genomic_DNA"/>
</dbReference>
<protein>
    <submittedName>
        <fullName evidence="1">Hypothetical chloroplast RF15</fullName>
    </submittedName>
</protein>
<name>A0A6M4RJC0_9ASPA</name>
<dbReference type="AlphaFoldDB" id="A0A6M4RJC0"/>